<accession>A0ABR2W660</accession>
<dbReference type="SMART" id="SM00454">
    <property type="entry name" value="SAM"/>
    <property type="match status" value="1"/>
</dbReference>
<dbReference type="SUPFAM" id="SSF47769">
    <property type="entry name" value="SAM/Pointed domain"/>
    <property type="match status" value="1"/>
</dbReference>
<feature type="domain" description="Ras-associating" evidence="3">
    <location>
        <begin position="248"/>
        <end position="341"/>
    </location>
</feature>
<dbReference type="PROSITE" id="PS50105">
    <property type="entry name" value="SAM_DOMAIN"/>
    <property type="match status" value="1"/>
</dbReference>
<feature type="region of interest" description="Disordered" evidence="1">
    <location>
        <begin position="144"/>
        <end position="246"/>
    </location>
</feature>
<sequence length="365" mass="41138">MDYVTNWGVKEVCKWLCTIGYETYEIPFRDNVITGSILLHLDHVALKELTIRSVGKRLRLLKAIYRLKTEHQIPIEPDDYISPSVEYDLHDDEGGNYSEEYRKFHAALKDRDILIQSLQQEIGGLTSDLATLREELRPVWKLVQSDKKKEQNTSHKRPAPIITKFLGGSNHSKPIGNTSPGLPVSKHSNQRSHLETSHTPPSPGSPCESHSSGSHLGYGQPRPSYSDNGSGYNTHPPGYSPHHTESAGEGAIRVYSDKMLDRANEAYKSFRISLDDPCRKVIAGALKKYKIHDDWKNYCLVVCFGNTERVLTPEEKPLQLYQQLKETTDSPVSFVLKHLKQVKHFGIKPDETAGLSLETLRLGGD</sequence>
<protein>
    <submittedName>
        <fullName evidence="4">Uncharacterized protein</fullName>
    </submittedName>
</protein>
<dbReference type="SUPFAM" id="SSF54236">
    <property type="entry name" value="Ubiquitin-like"/>
    <property type="match status" value="1"/>
</dbReference>
<proteinExistence type="predicted"/>
<feature type="compositionally biased region" description="Polar residues" evidence="1">
    <location>
        <begin position="169"/>
        <end position="180"/>
    </location>
</feature>
<dbReference type="EMBL" id="JASJQH010006995">
    <property type="protein sequence ID" value="KAK9721007.1"/>
    <property type="molecule type" value="Genomic_DNA"/>
</dbReference>
<dbReference type="InterPro" id="IPR001660">
    <property type="entry name" value="SAM"/>
</dbReference>
<keyword evidence="5" id="KW-1185">Reference proteome</keyword>
<organism evidence="4 5">
    <name type="scientific">Basidiobolus ranarum</name>
    <dbReference type="NCBI Taxonomy" id="34480"/>
    <lineage>
        <taxon>Eukaryota</taxon>
        <taxon>Fungi</taxon>
        <taxon>Fungi incertae sedis</taxon>
        <taxon>Zoopagomycota</taxon>
        <taxon>Entomophthoromycotina</taxon>
        <taxon>Basidiobolomycetes</taxon>
        <taxon>Basidiobolales</taxon>
        <taxon>Basidiobolaceae</taxon>
        <taxon>Basidiobolus</taxon>
    </lineage>
</organism>
<dbReference type="InterPro" id="IPR000159">
    <property type="entry name" value="RA_dom"/>
</dbReference>
<dbReference type="SMART" id="SM00314">
    <property type="entry name" value="RA"/>
    <property type="match status" value="1"/>
</dbReference>
<dbReference type="InterPro" id="IPR013761">
    <property type="entry name" value="SAM/pointed_sf"/>
</dbReference>
<dbReference type="Proteomes" id="UP001479436">
    <property type="component" value="Unassembled WGS sequence"/>
</dbReference>
<dbReference type="Gene3D" id="1.10.150.50">
    <property type="entry name" value="Transcription Factor, Ets-1"/>
    <property type="match status" value="1"/>
</dbReference>
<evidence type="ECO:0000313" key="4">
    <source>
        <dbReference type="EMBL" id="KAK9721007.1"/>
    </source>
</evidence>
<evidence type="ECO:0000256" key="1">
    <source>
        <dbReference type="SAM" id="MobiDB-lite"/>
    </source>
</evidence>
<evidence type="ECO:0000259" key="2">
    <source>
        <dbReference type="PROSITE" id="PS50105"/>
    </source>
</evidence>
<gene>
    <name evidence="4" type="ORF">K7432_003785</name>
</gene>
<name>A0ABR2W660_9FUNG</name>
<comment type="caution">
    <text evidence="4">The sequence shown here is derived from an EMBL/GenBank/DDBJ whole genome shotgun (WGS) entry which is preliminary data.</text>
</comment>
<dbReference type="Gene3D" id="3.10.20.90">
    <property type="entry name" value="Phosphatidylinositol 3-kinase Catalytic Subunit, Chain A, domain 1"/>
    <property type="match status" value="1"/>
</dbReference>
<feature type="compositionally biased region" description="Basic and acidic residues" evidence="1">
    <location>
        <begin position="144"/>
        <end position="153"/>
    </location>
</feature>
<feature type="compositionally biased region" description="Polar residues" evidence="1">
    <location>
        <begin position="223"/>
        <end position="233"/>
    </location>
</feature>
<dbReference type="Pfam" id="PF07647">
    <property type="entry name" value="SAM_2"/>
    <property type="match status" value="1"/>
</dbReference>
<dbReference type="PANTHER" id="PTHR12573:SF4">
    <property type="entry name" value="AT09986P-RELATED"/>
    <property type="match status" value="1"/>
</dbReference>
<dbReference type="CDD" id="cd01786">
    <property type="entry name" value="RA_STE50"/>
    <property type="match status" value="1"/>
</dbReference>
<evidence type="ECO:0000259" key="3">
    <source>
        <dbReference type="PROSITE" id="PS50200"/>
    </source>
</evidence>
<dbReference type="InterPro" id="IPR029071">
    <property type="entry name" value="Ubiquitin-like_domsf"/>
</dbReference>
<feature type="domain" description="SAM" evidence="2">
    <location>
        <begin position="7"/>
        <end position="70"/>
    </location>
</feature>
<dbReference type="PANTHER" id="PTHR12573">
    <property type="entry name" value="AT09986P-RELATED"/>
    <property type="match status" value="1"/>
</dbReference>
<evidence type="ECO:0000313" key="5">
    <source>
        <dbReference type="Proteomes" id="UP001479436"/>
    </source>
</evidence>
<dbReference type="PROSITE" id="PS50200">
    <property type="entry name" value="RA"/>
    <property type="match status" value="1"/>
</dbReference>
<reference evidence="4 5" key="1">
    <citation type="submission" date="2023-04" db="EMBL/GenBank/DDBJ databases">
        <title>Genome of Basidiobolus ranarum AG-B5.</title>
        <authorList>
            <person name="Stajich J.E."/>
            <person name="Carter-House D."/>
            <person name="Gryganskyi A."/>
        </authorList>
    </citation>
    <scope>NUCLEOTIDE SEQUENCE [LARGE SCALE GENOMIC DNA]</scope>
    <source>
        <strain evidence="4 5">AG-B5</strain>
    </source>
</reference>
<dbReference type="Pfam" id="PF00788">
    <property type="entry name" value="RA"/>
    <property type="match status" value="1"/>
</dbReference>